<dbReference type="NCBIfam" id="TIGR01852">
    <property type="entry name" value="lipid_A_lpxA"/>
    <property type="match status" value="1"/>
</dbReference>
<dbReference type="Pfam" id="PF13720">
    <property type="entry name" value="Acetyltransf_11"/>
    <property type="match status" value="1"/>
</dbReference>
<keyword evidence="4 10" id="KW-0808">Transferase</keyword>
<evidence type="ECO:0000256" key="3">
    <source>
        <dbReference type="ARBA" id="ARBA00022556"/>
    </source>
</evidence>
<keyword evidence="6" id="KW-0443">Lipid metabolism</keyword>
<evidence type="ECO:0000256" key="7">
    <source>
        <dbReference type="ARBA" id="ARBA00023315"/>
    </source>
</evidence>
<accession>J5KCX3</accession>
<name>J5KCX3_9GAMM</name>
<dbReference type="PANTHER" id="PTHR43480">
    <property type="entry name" value="ACYL-[ACYL-CARRIER-PROTEIN]--UDP-N-ACETYLGLUCOSAMINE O-ACYLTRANSFERASE"/>
    <property type="match status" value="1"/>
</dbReference>
<dbReference type="InterPro" id="IPR029098">
    <property type="entry name" value="Acetyltransf_C"/>
</dbReference>
<gene>
    <name evidence="10" type="primary">lpxA</name>
    <name evidence="10" type="ORF">NT01SARS_0077</name>
</gene>
<dbReference type="Gene3D" id="1.20.1180.10">
    <property type="entry name" value="Udp N-acetylglucosamine O-acyltransferase, C-terminal domain"/>
    <property type="match status" value="1"/>
</dbReference>
<dbReference type="Pfam" id="PF00132">
    <property type="entry name" value="Hexapep"/>
    <property type="match status" value="1"/>
</dbReference>
<feature type="domain" description="Mannose-1-phosphate guanyltransferase C-terminal" evidence="9">
    <location>
        <begin position="4"/>
        <end position="99"/>
    </location>
</feature>
<dbReference type="Gene3D" id="2.160.10.10">
    <property type="entry name" value="Hexapeptide repeat proteins"/>
    <property type="match status" value="1"/>
</dbReference>
<dbReference type="STRING" id="1123866.NT01SARS_0077"/>
<dbReference type="GO" id="GO:0008780">
    <property type="term" value="F:acyl-[acyl-carrier-protein]-UDP-N-acetylglucosamine O-acyltransferase activity"/>
    <property type="evidence" value="ECO:0007669"/>
    <property type="project" value="UniProtKB-EC"/>
</dbReference>
<dbReference type="InterPro" id="IPR056729">
    <property type="entry name" value="GMPPB_C"/>
</dbReference>
<reference evidence="10 11" key="1">
    <citation type="journal article" date="2012" name="ISME J.">
        <title>Genomic insights to SAR86, an abundant and uncultivated marine bacterial lineage.</title>
        <authorList>
            <person name="Dupont C.L."/>
            <person name="Rusch D.B."/>
            <person name="Yooseph S."/>
            <person name="Lombardo M.J."/>
            <person name="Richter R.A."/>
            <person name="Valas R."/>
            <person name="Novotny M."/>
            <person name="Yee-Greenbaum J."/>
            <person name="Selengut J.D."/>
            <person name="Haft D.H."/>
            <person name="Halpern A.L."/>
            <person name="Lasken R.S."/>
            <person name="Nealson K."/>
            <person name="Friedman R."/>
            <person name="Venter J.C."/>
        </authorList>
    </citation>
    <scope>NUCLEOTIDE SEQUENCE [LARGE SCALE GENOMIC DNA]</scope>
</reference>
<dbReference type="GO" id="GO:0009245">
    <property type="term" value="P:lipid A biosynthetic process"/>
    <property type="evidence" value="ECO:0007669"/>
    <property type="project" value="UniProtKB-KW"/>
</dbReference>
<proteinExistence type="predicted"/>
<dbReference type="SUPFAM" id="SSF51161">
    <property type="entry name" value="Trimeric LpxA-like enzymes"/>
    <property type="match status" value="1"/>
</dbReference>
<sequence>MSIHPTSIIDPSAKIAKDVQIGPFCTIGEDVQIESGSKIISHAVIKGPTVIGKDNCIYQFSTIGDDTPDKKFKGEKTKLIIGDNNIFREGVTVHRGTVQDNSVTTIGSNNLFMPFAHVAHDCIVGNDNIFANLAALAGHVHVGNNVTIGGITTVHQHCKLGDFCFAGMNSSITMDVPAYVKVASDPARVIGINSVGMSRKNISDDSISNIKKAYKLVYRKNLKIEEALLELSSLFEQTQDIHIENFIKSIQASERGILR</sequence>
<feature type="domain" description="UDP N-acetylglucosamine O-acyltransferase C-terminal" evidence="8">
    <location>
        <begin position="175"/>
        <end position="257"/>
    </location>
</feature>
<evidence type="ECO:0000256" key="4">
    <source>
        <dbReference type="ARBA" id="ARBA00022679"/>
    </source>
</evidence>
<evidence type="ECO:0000259" key="9">
    <source>
        <dbReference type="Pfam" id="PF25087"/>
    </source>
</evidence>
<keyword evidence="7 10" id="KW-0012">Acyltransferase</keyword>
<evidence type="ECO:0000256" key="2">
    <source>
        <dbReference type="ARBA" id="ARBA00022516"/>
    </source>
</evidence>
<protein>
    <submittedName>
        <fullName evidence="10">Acyl-[acyl-carrier-protein]-UDP-N-acetylglucosamine O-acyltransferase</fullName>
        <ecNumber evidence="10">2.3.1.129</ecNumber>
    </submittedName>
</protein>
<dbReference type="Proteomes" id="UP000010305">
    <property type="component" value="Unassembled WGS sequence"/>
</dbReference>
<dbReference type="Pfam" id="PF25087">
    <property type="entry name" value="GMPPB_C"/>
    <property type="match status" value="1"/>
</dbReference>
<dbReference type="NCBIfam" id="NF003657">
    <property type="entry name" value="PRK05289.1"/>
    <property type="match status" value="1"/>
</dbReference>
<dbReference type="GO" id="GO:0016020">
    <property type="term" value="C:membrane"/>
    <property type="evidence" value="ECO:0007669"/>
    <property type="project" value="GOC"/>
</dbReference>
<evidence type="ECO:0000313" key="10">
    <source>
        <dbReference type="EMBL" id="EJP71606.1"/>
    </source>
</evidence>
<dbReference type="HOGENOM" id="CLU_061249_0_0_6"/>
<evidence type="ECO:0000256" key="5">
    <source>
        <dbReference type="ARBA" id="ARBA00022737"/>
    </source>
</evidence>
<keyword evidence="5" id="KW-0677">Repeat</keyword>
<dbReference type="EMBL" id="JH611156">
    <property type="protein sequence ID" value="EJP71606.1"/>
    <property type="molecule type" value="Genomic_DNA"/>
</dbReference>
<evidence type="ECO:0000256" key="1">
    <source>
        <dbReference type="ARBA" id="ARBA00022490"/>
    </source>
</evidence>
<dbReference type="InterPro" id="IPR037157">
    <property type="entry name" value="Acetyltransf_C_sf"/>
</dbReference>
<evidence type="ECO:0000259" key="8">
    <source>
        <dbReference type="Pfam" id="PF13720"/>
    </source>
</evidence>
<dbReference type="PIRSF" id="PIRSF000456">
    <property type="entry name" value="UDP-GlcNAc_acltr"/>
    <property type="match status" value="1"/>
</dbReference>
<keyword evidence="1" id="KW-0963">Cytoplasm</keyword>
<dbReference type="InterPro" id="IPR001451">
    <property type="entry name" value="Hexapep"/>
</dbReference>
<dbReference type="CDD" id="cd03351">
    <property type="entry name" value="LbH_UDP-GlcNAc_AT"/>
    <property type="match status" value="1"/>
</dbReference>
<evidence type="ECO:0000256" key="6">
    <source>
        <dbReference type="ARBA" id="ARBA00023098"/>
    </source>
</evidence>
<evidence type="ECO:0000313" key="11">
    <source>
        <dbReference type="Proteomes" id="UP000010305"/>
    </source>
</evidence>
<dbReference type="EC" id="2.3.1.129" evidence="10"/>
<dbReference type="InterPro" id="IPR011004">
    <property type="entry name" value="Trimer_LpxA-like_sf"/>
</dbReference>
<keyword evidence="3" id="KW-0441">Lipid A biosynthesis</keyword>
<dbReference type="AlphaFoldDB" id="J5KCX3"/>
<dbReference type="InterPro" id="IPR010137">
    <property type="entry name" value="Lipid_A_LpxA"/>
</dbReference>
<organism evidence="10 11">
    <name type="scientific">SAR86 cluster bacterium SAR86A</name>
    <dbReference type="NCBI Taxonomy" id="1123866"/>
    <lineage>
        <taxon>Bacteria</taxon>
        <taxon>Pseudomonadati</taxon>
        <taxon>Pseudomonadota</taxon>
        <taxon>Gammaproteobacteria</taxon>
        <taxon>SAR86 cluster</taxon>
    </lineage>
</organism>
<keyword evidence="2" id="KW-0444">Lipid biosynthesis</keyword>
<dbReference type="PANTHER" id="PTHR43480:SF1">
    <property type="entry name" value="ACYL-[ACYL-CARRIER-PROTEIN]--UDP-N-ACETYLGLUCOSAMINE O-ACYLTRANSFERASE, MITOCHONDRIAL-RELATED"/>
    <property type="match status" value="1"/>
</dbReference>